<evidence type="ECO:0000313" key="2">
    <source>
        <dbReference type="Proteomes" id="UP000003378"/>
    </source>
</evidence>
<protein>
    <submittedName>
        <fullName evidence="1">Glycosyl transferase</fullName>
    </submittedName>
</protein>
<dbReference type="HOGENOM" id="CLU_1457527_0_0_9"/>
<sequence>NYNNYYENVIQLVSNEVMTAPAWNKCVKKELFDMGVSFPIGLLSEDCLYCANLLKRMKSYSVLDIECYMYRQNRDGSITNIVKEKNVIDILKSIKEGMADNTQYNNKLRQALNIYFAISYISILPYVNQYIDNFEIKELLYQYKYLLQYAKYIENRAFKLTGLVAKLFGIKFSIKLFPVLLKFYK</sequence>
<dbReference type="GO" id="GO:0016740">
    <property type="term" value="F:transferase activity"/>
    <property type="evidence" value="ECO:0007669"/>
    <property type="project" value="UniProtKB-KW"/>
</dbReference>
<feature type="non-terminal residue" evidence="1">
    <location>
        <position position="1"/>
    </location>
</feature>
<comment type="caution">
    <text evidence="1">The sequence shown here is derived from an EMBL/GenBank/DDBJ whole genome shotgun (WGS) entry which is preliminary data.</text>
</comment>
<organism evidence="1 2">
    <name type="scientific">Streptococcus sanguinis SK1087</name>
    <dbReference type="NCBI Taxonomy" id="888824"/>
    <lineage>
        <taxon>Bacteria</taxon>
        <taxon>Bacillati</taxon>
        <taxon>Bacillota</taxon>
        <taxon>Bacilli</taxon>
        <taxon>Lactobacillales</taxon>
        <taxon>Streptococcaceae</taxon>
        <taxon>Streptococcus</taxon>
    </lineage>
</organism>
<dbReference type="PATRIC" id="fig|888824.3.peg.316"/>
<evidence type="ECO:0000313" key="1">
    <source>
        <dbReference type="EMBL" id="EGG40665.1"/>
    </source>
</evidence>
<name>F3SGR7_STRSA</name>
<gene>
    <name evidence="1" type="ORF">HMPREF9397_0322</name>
</gene>
<dbReference type="EMBL" id="AFDP01000003">
    <property type="protein sequence ID" value="EGG40665.1"/>
    <property type="molecule type" value="Genomic_DNA"/>
</dbReference>
<keyword evidence="1" id="KW-0808">Transferase</keyword>
<proteinExistence type="predicted"/>
<reference evidence="1 2" key="1">
    <citation type="submission" date="2011-03" db="EMBL/GenBank/DDBJ databases">
        <authorList>
            <person name="Muzny D."/>
            <person name="Qin X."/>
            <person name="Deng J."/>
            <person name="Jiang H."/>
            <person name="Liu Y."/>
            <person name="Qu J."/>
            <person name="Song X.-Z."/>
            <person name="Zhang L."/>
            <person name="Thornton R."/>
            <person name="Coyle M."/>
            <person name="Francisco L."/>
            <person name="Jackson L."/>
            <person name="Javaid M."/>
            <person name="Korchina V."/>
            <person name="Kovar C."/>
            <person name="Mata R."/>
            <person name="Mathew T."/>
            <person name="Ngo R."/>
            <person name="Nguyen L."/>
            <person name="Nguyen N."/>
            <person name="Okwuonu G."/>
            <person name="Ongeri F."/>
            <person name="Pham C."/>
            <person name="Simmons D."/>
            <person name="Wilczek-Boney K."/>
            <person name="Hale W."/>
            <person name="Jakkamsetti A."/>
            <person name="Pham P."/>
            <person name="Ruth R."/>
            <person name="San Lucas F."/>
            <person name="Warren J."/>
            <person name="Zhang J."/>
            <person name="Zhao Z."/>
            <person name="Zhou C."/>
            <person name="Zhu D."/>
            <person name="Lee S."/>
            <person name="Bess C."/>
            <person name="Blankenburg K."/>
            <person name="Forbes L."/>
            <person name="Fu Q."/>
            <person name="Gubbala S."/>
            <person name="Hirani K."/>
            <person name="Jayaseelan J.C."/>
            <person name="Lara F."/>
            <person name="Munidasa M."/>
            <person name="Palculict T."/>
            <person name="Patil S."/>
            <person name="Pu L.-L."/>
            <person name="Saada N."/>
            <person name="Tang L."/>
            <person name="Weissenberger G."/>
            <person name="Zhu Y."/>
            <person name="Hemphill L."/>
            <person name="Shang Y."/>
            <person name="Youmans B."/>
            <person name="Ayvaz T."/>
            <person name="Ross M."/>
            <person name="Santibanez J."/>
            <person name="Aqrawi P."/>
            <person name="Gross S."/>
            <person name="Joshi V."/>
            <person name="Fowler G."/>
            <person name="Nazareth L."/>
            <person name="Reid J."/>
            <person name="Worley K."/>
            <person name="Petrosino J."/>
            <person name="Highlander S."/>
            <person name="Gibbs R."/>
        </authorList>
    </citation>
    <scope>NUCLEOTIDE SEQUENCE [LARGE SCALE GENOMIC DNA]</scope>
    <source>
        <strain evidence="1 2">SK1087</strain>
    </source>
</reference>
<dbReference type="Proteomes" id="UP000003378">
    <property type="component" value="Unassembled WGS sequence"/>
</dbReference>
<dbReference type="AlphaFoldDB" id="F3SGR7"/>
<accession>F3SGR7</accession>